<dbReference type="Proteomes" id="UP000465221">
    <property type="component" value="Unassembled WGS sequence"/>
</dbReference>
<comment type="caution">
    <text evidence="2">The sequence shown here is derived from an EMBL/GenBank/DDBJ whole genome shotgun (WGS) entry which is preliminary data.</text>
</comment>
<evidence type="ECO:0000313" key="2">
    <source>
        <dbReference type="EMBL" id="GFF52066.1"/>
    </source>
</evidence>
<gene>
    <name evidence="2" type="ORF">IFM46972_09446</name>
</gene>
<evidence type="ECO:0008006" key="4">
    <source>
        <dbReference type="Google" id="ProtNLM"/>
    </source>
</evidence>
<keyword evidence="1" id="KW-0732">Signal</keyword>
<protein>
    <recommendedName>
        <fullName evidence="4">Secreted protein</fullName>
    </recommendedName>
</protein>
<dbReference type="AlphaFoldDB" id="A0A8H3S6S5"/>
<organism evidence="2 3">
    <name type="scientific">Aspergillus udagawae</name>
    <dbReference type="NCBI Taxonomy" id="91492"/>
    <lineage>
        <taxon>Eukaryota</taxon>
        <taxon>Fungi</taxon>
        <taxon>Dikarya</taxon>
        <taxon>Ascomycota</taxon>
        <taxon>Pezizomycotina</taxon>
        <taxon>Eurotiomycetes</taxon>
        <taxon>Eurotiomycetidae</taxon>
        <taxon>Eurotiales</taxon>
        <taxon>Aspergillaceae</taxon>
        <taxon>Aspergillus</taxon>
        <taxon>Aspergillus subgen. Fumigati</taxon>
    </lineage>
</organism>
<feature type="signal peptide" evidence="1">
    <location>
        <begin position="1"/>
        <end position="22"/>
    </location>
</feature>
<proteinExistence type="predicted"/>
<evidence type="ECO:0000256" key="1">
    <source>
        <dbReference type="SAM" id="SignalP"/>
    </source>
</evidence>
<accession>A0A8H3S6S5</accession>
<dbReference type="EMBL" id="BLKC01000094">
    <property type="protein sequence ID" value="GFF52066.1"/>
    <property type="molecule type" value="Genomic_DNA"/>
</dbReference>
<sequence>MQLTSVLVLLASFGLCFQGSDALARSKLDQYTSDDWNQHPISILESNPLTCLTSDGNWGDGKAYRSSSNVDIKAGTCVDINASTNSIWLGRGTGLVWRRKMTAYSETGCPANKRIDFINEKDGYYKNRNGKVVPKGNCFPIDFLYVGAQGVDQTYQGRLMSVKFDSY</sequence>
<name>A0A8H3S6S5_9EURO</name>
<evidence type="ECO:0000313" key="3">
    <source>
        <dbReference type="Proteomes" id="UP000465221"/>
    </source>
</evidence>
<feature type="chain" id="PRO_5034034104" description="Secreted protein" evidence="1">
    <location>
        <begin position="23"/>
        <end position="167"/>
    </location>
</feature>
<reference evidence="2 3" key="1">
    <citation type="submission" date="2020-01" db="EMBL/GenBank/DDBJ databases">
        <title>Draft genome sequence of Aspergillus udagawae IFM 46972.</title>
        <authorList>
            <person name="Takahashi H."/>
            <person name="Yaguchi T."/>
        </authorList>
    </citation>
    <scope>NUCLEOTIDE SEQUENCE [LARGE SCALE GENOMIC DNA]</scope>
    <source>
        <strain evidence="2 3">IFM 46972</strain>
    </source>
</reference>